<sequence>MLLQPAGPLALLLSTALSLSSSVAATTPNIISRYDRPSPSSPNVIPHTFPESHDNPDSSPSSSPSSFQHRLHRRAPTTNSQFDITFKCPDSSAEQCQWAQNGFERAGAYISSLLTIPTQLKVHATFKSFCKNKPYDECGPTSSILGYAAPAAYFPARPSTAILKAGSPLAASWFLYPQALVKQLRYDTDLQFATFDIVADFNSDIRTWWFKDSPKPITANQTDFDYVITHELTHGLGWDTSLLSFDQVFTDIASKTTPYVAPSVYFHGSSGAPVADAWTFLTSFDALIKDTKGRAVTDYLTPVQSWWGSDAPNGDGEPNGLRSFIASFEASGGPFSAAESLSKAIVAAPKSLRVNQNTSLFTVADDKNVGFEMGSSITHLDYTSYMNSQEFLMVPYDNNGRGTPLMDIVKRNNGTGVYGPESLQIMRSMGWGIGGAPSAIDLTIGKNIQVGDAFSLAIRMEGGVLLGLATGLLTTLVTLV</sequence>
<dbReference type="AlphaFoldDB" id="A0A507EDQ0"/>
<proteinExistence type="predicted"/>
<accession>A0A507EDQ0</accession>
<evidence type="ECO:0000256" key="2">
    <source>
        <dbReference type="SAM" id="SignalP"/>
    </source>
</evidence>
<dbReference type="Proteomes" id="UP000318582">
    <property type="component" value="Unassembled WGS sequence"/>
</dbReference>
<evidence type="ECO:0000313" key="3">
    <source>
        <dbReference type="EMBL" id="TPX61862.1"/>
    </source>
</evidence>
<protein>
    <submittedName>
        <fullName evidence="3">Uncharacterized protein</fullName>
    </submittedName>
</protein>
<gene>
    <name evidence="3" type="ORF">PhCBS80983_g00860</name>
</gene>
<keyword evidence="2" id="KW-0732">Signal</keyword>
<dbReference type="STRING" id="109895.A0A507EDQ0"/>
<comment type="caution">
    <text evidence="3">The sequence shown here is derived from an EMBL/GenBank/DDBJ whole genome shotgun (WGS) entry which is preliminary data.</text>
</comment>
<keyword evidence="4" id="KW-1185">Reference proteome</keyword>
<reference evidence="3 4" key="1">
    <citation type="journal article" date="2019" name="Sci. Rep.">
        <title>Comparative genomics of chytrid fungi reveal insights into the obligate biotrophic and pathogenic lifestyle of Synchytrium endobioticum.</title>
        <authorList>
            <person name="van de Vossenberg B.T.L.H."/>
            <person name="Warris S."/>
            <person name="Nguyen H.D.T."/>
            <person name="van Gent-Pelzer M.P.E."/>
            <person name="Joly D.L."/>
            <person name="van de Geest H.C."/>
            <person name="Bonants P.J.M."/>
            <person name="Smith D.S."/>
            <person name="Levesque C.A."/>
            <person name="van der Lee T.A.J."/>
        </authorList>
    </citation>
    <scope>NUCLEOTIDE SEQUENCE [LARGE SCALE GENOMIC DNA]</scope>
    <source>
        <strain evidence="3 4">CBS 809.83</strain>
    </source>
</reference>
<dbReference type="EMBL" id="QEAQ01000005">
    <property type="protein sequence ID" value="TPX61862.1"/>
    <property type="molecule type" value="Genomic_DNA"/>
</dbReference>
<feature type="signal peptide" evidence="2">
    <location>
        <begin position="1"/>
        <end position="25"/>
    </location>
</feature>
<feature type="chain" id="PRO_5021475677" evidence="2">
    <location>
        <begin position="26"/>
        <end position="480"/>
    </location>
</feature>
<feature type="region of interest" description="Disordered" evidence="1">
    <location>
        <begin position="31"/>
        <end position="74"/>
    </location>
</feature>
<name>A0A507EDQ0_9FUNG</name>
<evidence type="ECO:0000313" key="4">
    <source>
        <dbReference type="Proteomes" id="UP000318582"/>
    </source>
</evidence>
<evidence type="ECO:0000256" key="1">
    <source>
        <dbReference type="SAM" id="MobiDB-lite"/>
    </source>
</evidence>
<organism evidence="3 4">
    <name type="scientific">Powellomyces hirtus</name>
    <dbReference type="NCBI Taxonomy" id="109895"/>
    <lineage>
        <taxon>Eukaryota</taxon>
        <taxon>Fungi</taxon>
        <taxon>Fungi incertae sedis</taxon>
        <taxon>Chytridiomycota</taxon>
        <taxon>Chytridiomycota incertae sedis</taxon>
        <taxon>Chytridiomycetes</taxon>
        <taxon>Spizellomycetales</taxon>
        <taxon>Powellomycetaceae</taxon>
        <taxon>Powellomyces</taxon>
    </lineage>
</organism>